<dbReference type="AlphaFoldDB" id="A0AAJ6B5H5"/>
<gene>
    <name evidence="1" type="ORF">P0Y49_13400</name>
</gene>
<dbReference type="PROSITE" id="PS51257">
    <property type="entry name" value="PROKAR_LIPOPROTEIN"/>
    <property type="match status" value="1"/>
</dbReference>
<dbReference type="EMBL" id="CP119313">
    <property type="protein sequence ID" value="WEK17794.1"/>
    <property type="molecule type" value="Genomic_DNA"/>
</dbReference>
<evidence type="ECO:0008006" key="3">
    <source>
        <dbReference type="Google" id="ProtNLM"/>
    </source>
</evidence>
<sequence length="134" mass="15218">MRIKISSFTIFLMIFFGCKRTKIDEKELIFKAYFKQAVFEKCLYYGFNGSRTFKELMKQNKGGGGEFIMYSDHIIDSIAKSTNVKMVSDSIASIGKVAEGSEGKHIISTCLALYTSKMLDSIAGVEYQKYKNLR</sequence>
<reference evidence="1" key="1">
    <citation type="submission" date="2023-03" db="EMBL/GenBank/DDBJ databases">
        <title>Andean soil-derived lignocellulolytic bacterial consortium as a source of novel taxa and putative plastic-active enzymes.</title>
        <authorList>
            <person name="Diaz-Garcia L."/>
            <person name="Chuvochina M."/>
            <person name="Feuerriegel G."/>
            <person name="Bunk B."/>
            <person name="Sproer C."/>
            <person name="Streit W.R."/>
            <person name="Rodriguez L.M."/>
            <person name="Overmann J."/>
            <person name="Jimenez D.J."/>
        </authorList>
    </citation>
    <scope>NUCLEOTIDE SEQUENCE</scope>
    <source>
        <strain evidence="1">MAG 3858</strain>
    </source>
</reference>
<proteinExistence type="predicted"/>
<name>A0AAJ6B5H5_9SPHI</name>
<organism evidence="1 2">
    <name type="scientific">Candidatus Pedobacter colombiensis</name>
    <dbReference type="NCBI Taxonomy" id="3121371"/>
    <lineage>
        <taxon>Bacteria</taxon>
        <taxon>Pseudomonadati</taxon>
        <taxon>Bacteroidota</taxon>
        <taxon>Sphingobacteriia</taxon>
        <taxon>Sphingobacteriales</taxon>
        <taxon>Sphingobacteriaceae</taxon>
        <taxon>Pedobacter</taxon>
    </lineage>
</organism>
<protein>
    <recommendedName>
        <fullName evidence="3">Lipoprotein</fullName>
    </recommendedName>
</protein>
<evidence type="ECO:0000313" key="2">
    <source>
        <dbReference type="Proteomes" id="UP001214530"/>
    </source>
</evidence>
<dbReference type="Proteomes" id="UP001214530">
    <property type="component" value="Chromosome"/>
</dbReference>
<accession>A0AAJ6B5H5</accession>
<evidence type="ECO:0000313" key="1">
    <source>
        <dbReference type="EMBL" id="WEK17794.1"/>
    </source>
</evidence>